<feature type="compositionally biased region" description="Basic and acidic residues" evidence="1">
    <location>
        <begin position="193"/>
        <end position="223"/>
    </location>
</feature>
<protein>
    <submittedName>
        <fullName evidence="2">ABC transporter permease</fullName>
    </submittedName>
</protein>
<dbReference type="Proteomes" id="UP001299068">
    <property type="component" value="Unassembled WGS sequence"/>
</dbReference>
<dbReference type="PROSITE" id="PS51257">
    <property type="entry name" value="PROKAR_LIPOPROTEIN"/>
    <property type="match status" value="1"/>
</dbReference>
<organism evidence="2 3">
    <name type="scientific">Clostridium sardiniense</name>
    <name type="common">Clostridium absonum</name>
    <dbReference type="NCBI Taxonomy" id="29369"/>
    <lineage>
        <taxon>Bacteria</taxon>
        <taxon>Bacillati</taxon>
        <taxon>Bacillota</taxon>
        <taxon>Clostridia</taxon>
        <taxon>Eubacteriales</taxon>
        <taxon>Clostridiaceae</taxon>
        <taxon>Clostridium</taxon>
    </lineage>
</organism>
<dbReference type="EMBL" id="JAIKTU010000002">
    <property type="protein sequence ID" value="MBY0754194.1"/>
    <property type="molecule type" value="Genomic_DNA"/>
</dbReference>
<reference evidence="2 3" key="1">
    <citation type="journal article" date="2021" name="Cell Host Microbe">
        <title>in vivo commensal control of Clostridioides difficile virulence.</title>
        <authorList>
            <person name="Girinathan B.P."/>
            <person name="Dibenedetto N."/>
            <person name="Worley J.N."/>
            <person name="Peltier J."/>
            <person name="Arrieta-Ortiz M.L."/>
            <person name="Rupa Christinal Immanuel S."/>
            <person name="Lavin R."/>
            <person name="Delaney M.L."/>
            <person name="Cummins C."/>
            <person name="Hoffmann M."/>
            <person name="Luo Y."/>
            <person name="Gonzalez-Escalona N."/>
            <person name="Allard M."/>
            <person name="Onderdonk A.B."/>
            <person name="Gerber G.K."/>
            <person name="Sonenshein A.L."/>
            <person name="Baliga N."/>
            <person name="Dupuy B."/>
            <person name="Bry L."/>
        </authorList>
    </citation>
    <scope>NUCLEOTIDE SEQUENCE [LARGE SCALE GENOMIC DNA]</scope>
    <source>
        <strain evidence="2 3">DSM 599</strain>
    </source>
</reference>
<evidence type="ECO:0000313" key="3">
    <source>
        <dbReference type="Proteomes" id="UP001299068"/>
    </source>
</evidence>
<comment type="caution">
    <text evidence="2">The sequence shown here is derived from an EMBL/GenBank/DDBJ whole genome shotgun (WGS) entry which is preliminary data.</text>
</comment>
<evidence type="ECO:0000313" key="2">
    <source>
        <dbReference type="EMBL" id="MBY0754194.1"/>
    </source>
</evidence>
<gene>
    <name evidence="2" type="ORF">K5V21_01870</name>
</gene>
<feature type="region of interest" description="Disordered" evidence="1">
    <location>
        <begin position="193"/>
        <end position="233"/>
    </location>
</feature>
<keyword evidence="3" id="KW-1185">Reference proteome</keyword>
<feature type="compositionally biased region" description="Low complexity" evidence="1">
    <location>
        <begin position="224"/>
        <end position="233"/>
    </location>
</feature>
<accession>A0ABS7KTQ6</accession>
<evidence type="ECO:0000256" key="1">
    <source>
        <dbReference type="SAM" id="MobiDB-lite"/>
    </source>
</evidence>
<name>A0ABS7KTQ6_CLOSR</name>
<proteinExistence type="predicted"/>
<sequence>MKRKLKKISIISAVFLSGILFFSGCSNKVKEQMDLAMNYLNSGKYNEAKNELEVVLKENSNNSEAKLLIEIISDFETAKKLFDDGKINKANEEVLNIPKEYSNYDIKNEIENLKSSINKRLEEIKQFNNNLDKVHKLISDGKLEEAKKGIDNIKNENLTTDQVKKVKDLEDSLNKKIDEKKREEKLLKEKKQKELEQKKKEEEIVKQNTPKKKETNINSKNEKGSNSNSNKNQSKSYVYVNNELGLQMTIPASWNDLYTIKSDNDGIYLSVKHKKSNPNLRQGFLFAVTKRSPMDDEDHMDSVGRKRYIKAKGVAYIIWGPTGVTMGEDNPDWDIYRRLNHQKYSVADTVKAIL</sequence>
<dbReference type="RefSeq" id="WP_221858683.1">
    <property type="nucleotide sequence ID" value="NZ_JAIKTU010000002.1"/>
</dbReference>